<feature type="transmembrane region" description="Helical" evidence="1">
    <location>
        <begin position="63"/>
        <end position="81"/>
    </location>
</feature>
<accession>A0ABV6CB46</accession>
<proteinExistence type="predicted"/>
<keyword evidence="1" id="KW-0472">Membrane</keyword>
<feature type="transmembrane region" description="Helical" evidence="1">
    <location>
        <begin position="88"/>
        <end position="105"/>
    </location>
</feature>
<keyword evidence="1" id="KW-0812">Transmembrane</keyword>
<dbReference type="Pfam" id="PF05437">
    <property type="entry name" value="AzlD"/>
    <property type="match status" value="1"/>
</dbReference>
<keyword evidence="3" id="KW-1185">Reference proteome</keyword>
<gene>
    <name evidence="2" type="ORF">ACFFIT_09030</name>
</gene>
<evidence type="ECO:0000256" key="1">
    <source>
        <dbReference type="SAM" id="Phobius"/>
    </source>
</evidence>
<protein>
    <submittedName>
        <fullName evidence="2">Branched-chain amino acid transporter permease</fullName>
    </submittedName>
</protein>
<feature type="transmembrane region" description="Helical" evidence="1">
    <location>
        <begin position="6"/>
        <end position="24"/>
    </location>
</feature>
<comment type="caution">
    <text evidence="2">The sequence shown here is derived from an EMBL/GenBank/DDBJ whole genome shotgun (WGS) entry which is preliminary data.</text>
</comment>
<evidence type="ECO:0000313" key="2">
    <source>
        <dbReference type="EMBL" id="MFC0180217.1"/>
    </source>
</evidence>
<dbReference type="EMBL" id="JBHLXE010000095">
    <property type="protein sequence ID" value="MFC0180217.1"/>
    <property type="molecule type" value="Genomic_DNA"/>
</dbReference>
<name>A0ABV6CB46_9GAMM</name>
<dbReference type="InterPro" id="IPR008407">
    <property type="entry name" value="Brnchd-chn_aa_trnsp_AzlD"/>
</dbReference>
<sequence>MSTHGYIISAIAIMACITFLLRAIPFWLMRKKRVAFIDYLGFMMPPGIMIILVIYSINGLNYTGASSYLNMAVSCLSVVLLHHFFRNSLLSITLGTGIYIALGYWI</sequence>
<organism evidence="2 3">
    <name type="scientific">Thorsellia kenyensis</name>
    <dbReference type="NCBI Taxonomy" id="1549888"/>
    <lineage>
        <taxon>Bacteria</taxon>
        <taxon>Pseudomonadati</taxon>
        <taxon>Pseudomonadota</taxon>
        <taxon>Gammaproteobacteria</taxon>
        <taxon>Enterobacterales</taxon>
        <taxon>Thorselliaceae</taxon>
        <taxon>Thorsellia</taxon>
    </lineage>
</organism>
<dbReference type="Proteomes" id="UP001589758">
    <property type="component" value="Unassembled WGS sequence"/>
</dbReference>
<dbReference type="RefSeq" id="WP_385877328.1">
    <property type="nucleotide sequence ID" value="NZ_JBHLXE010000095.1"/>
</dbReference>
<feature type="transmembrane region" description="Helical" evidence="1">
    <location>
        <begin position="36"/>
        <end position="57"/>
    </location>
</feature>
<evidence type="ECO:0000313" key="3">
    <source>
        <dbReference type="Proteomes" id="UP001589758"/>
    </source>
</evidence>
<reference evidence="2 3" key="1">
    <citation type="submission" date="2024-09" db="EMBL/GenBank/DDBJ databases">
        <authorList>
            <person name="Sun Q."/>
            <person name="Mori K."/>
        </authorList>
    </citation>
    <scope>NUCLEOTIDE SEQUENCE [LARGE SCALE GENOMIC DNA]</scope>
    <source>
        <strain evidence="2 3">CCM 8545</strain>
    </source>
</reference>
<keyword evidence="1" id="KW-1133">Transmembrane helix</keyword>